<keyword evidence="6" id="KW-0016">Alginate biosynthesis</keyword>
<evidence type="ECO:0000313" key="8">
    <source>
        <dbReference type="EMBL" id="MEF2155463.1"/>
    </source>
</evidence>
<evidence type="ECO:0000259" key="7">
    <source>
        <dbReference type="Pfam" id="PF16822"/>
    </source>
</evidence>
<proteinExistence type="predicted"/>
<evidence type="ECO:0000313" key="9">
    <source>
        <dbReference type="Proteomes" id="UP001356170"/>
    </source>
</evidence>
<organism evidence="8 9">
    <name type="scientific">Aquilutibacter rugosus</name>
    <dbReference type="NCBI Taxonomy" id="3115820"/>
    <lineage>
        <taxon>Bacteria</taxon>
        <taxon>Pseudomonadati</taxon>
        <taxon>Pseudomonadota</taxon>
        <taxon>Gammaproteobacteria</taxon>
        <taxon>Lysobacterales</taxon>
        <taxon>Lysobacteraceae</taxon>
        <taxon>Aquilutibacter</taxon>
    </lineage>
</organism>
<dbReference type="Pfam" id="PF16822">
    <property type="entry name" value="ALGX"/>
    <property type="match status" value="1"/>
</dbReference>
<keyword evidence="4" id="KW-0732">Signal</keyword>
<accession>A0ABU7UZR4</accession>
<dbReference type="SUPFAM" id="SSF52266">
    <property type="entry name" value="SGNH hydrolase"/>
    <property type="match status" value="1"/>
</dbReference>
<dbReference type="Gene3D" id="3.40.50.1110">
    <property type="entry name" value="SGNH hydrolase"/>
    <property type="match status" value="1"/>
</dbReference>
<dbReference type="RefSeq" id="WP_331703503.1">
    <property type="nucleotide sequence ID" value="NZ_JAZHBO010000001.1"/>
</dbReference>
<evidence type="ECO:0000256" key="1">
    <source>
        <dbReference type="ARBA" id="ARBA00004418"/>
    </source>
</evidence>
<evidence type="ECO:0000256" key="2">
    <source>
        <dbReference type="ARBA" id="ARBA00005182"/>
    </source>
</evidence>
<evidence type="ECO:0000256" key="5">
    <source>
        <dbReference type="ARBA" id="ARBA00022764"/>
    </source>
</evidence>
<keyword evidence="3" id="KW-0808">Transferase</keyword>
<dbReference type="InterPro" id="IPR031811">
    <property type="entry name" value="ALGX/ALGJ_SGNH-like"/>
</dbReference>
<dbReference type="EMBL" id="JAZHBO010000001">
    <property type="protein sequence ID" value="MEF2155463.1"/>
    <property type="molecule type" value="Genomic_DNA"/>
</dbReference>
<feature type="domain" description="AlgX/AlgJ SGNH hydrolase-like" evidence="7">
    <location>
        <begin position="96"/>
        <end position="360"/>
    </location>
</feature>
<keyword evidence="5" id="KW-0574">Periplasm</keyword>
<keyword evidence="9" id="KW-1185">Reference proteome</keyword>
<gene>
    <name evidence="8" type="ORF">V3390_04345</name>
</gene>
<dbReference type="Proteomes" id="UP001356170">
    <property type="component" value="Unassembled WGS sequence"/>
</dbReference>
<reference evidence="8 9" key="1">
    <citation type="submission" date="2024-01" db="EMBL/GenBank/DDBJ databases">
        <title>Novel species of the genus Luteimonas isolated from rivers.</title>
        <authorList>
            <person name="Lu H."/>
        </authorList>
    </citation>
    <scope>NUCLEOTIDE SEQUENCE [LARGE SCALE GENOMIC DNA]</scope>
    <source>
        <strain evidence="8 9">FXH3W</strain>
    </source>
</reference>
<comment type="caution">
    <text evidence="8">The sequence shown here is derived from an EMBL/GenBank/DDBJ whole genome shotgun (WGS) entry which is preliminary data.</text>
</comment>
<evidence type="ECO:0000256" key="4">
    <source>
        <dbReference type="ARBA" id="ARBA00022729"/>
    </source>
</evidence>
<comment type="subcellular location">
    <subcellularLocation>
        <location evidence="1">Periplasm</location>
    </subcellularLocation>
</comment>
<evidence type="ECO:0000256" key="6">
    <source>
        <dbReference type="ARBA" id="ARBA00022841"/>
    </source>
</evidence>
<dbReference type="InterPro" id="IPR036514">
    <property type="entry name" value="SGNH_hydro_sf"/>
</dbReference>
<protein>
    <recommendedName>
        <fullName evidence="7">AlgX/AlgJ SGNH hydrolase-like domain-containing protein</fullName>
    </recommendedName>
</protein>
<comment type="pathway">
    <text evidence="2">Glycan biosynthesis; alginate biosynthesis.</text>
</comment>
<evidence type="ECO:0000256" key="3">
    <source>
        <dbReference type="ARBA" id="ARBA00022679"/>
    </source>
</evidence>
<sequence length="382" mass="41010">MIRNSDPSATPRPRPLEWAAGAALILVMLVGAAQAIAAWRVPAEHAVPVTPKSVLNGALTKDWSDRLDANMPWRAQMITLANGLRYRLFNGGGEDVRVGRDGWLYLTEEFRSDGHDAANLQRRVKLLAQTQQALAADGVQLLIALVPDKSRAVDRFVPSPLNRNTHARRYSDAMAALTGQGLQVVDLRPALVDGQVGAQRFYRTDTHWNDEGAAAAAALVAAKASALTTCGTPTSYQTTVAAAKPYAGDLSRLMGLQTAPRWLSPPTDTERAHNTQAQAAADQGDAGLGLFGSRQVSYVLTGTSFSRRGNFHGALQQALSCEVLNTAKDGGGLLDGMGQYLSDAAFAESKPSLLIWEIPERFLTLALTTEDRWLESVGLVSP</sequence>
<name>A0ABU7UZR4_9GAMM</name>